<feature type="signal peptide" evidence="1">
    <location>
        <begin position="1"/>
        <end position="24"/>
    </location>
</feature>
<dbReference type="EMBL" id="SMLW01000604">
    <property type="protein sequence ID" value="MTI26906.1"/>
    <property type="molecule type" value="Genomic_DNA"/>
</dbReference>
<sequence>MKKLINFKTYAISLLAAGCLVACMDESVNEPAPANQPDPDVATEEQTHTIELYNNFVRVLRDIESDSIMSYSDFEREYLGTDREERTLLEEEVNEALKGIDASISTNGKHARMEGNCKSNVVSRLTHSRFKALGRSRARVSWSNKARQKYGWSYRKWSKAKNKGYQLNVDGTQFLLYKYRAYGTPCN</sequence>
<name>A0ABW9RT79_9BACT</name>
<evidence type="ECO:0000313" key="2">
    <source>
        <dbReference type="EMBL" id="MTI26906.1"/>
    </source>
</evidence>
<protein>
    <submittedName>
        <fullName evidence="2">Uncharacterized protein</fullName>
    </submittedName>
</protein>
<accession>A0ABW9RT79</accession>
<organism evidence="2 3">
    <name type="scientific">Fulvivirga kasyanovii</name>
    <dbReference type="NCBI Taxonomy" id="396812"/>
    <lineage>
        <taxon>Bacteria</taxon>
        <taxon>Pseudomonadati</taxon>
        <taxon>Bacteroidota</taxon>
        <taxon>Cytophagia</taxon>
        <taxon>Cytophagales</taxon>
        <taxon>Fulvivirgaceae</taxon>
        <taxon>Fulvivirga</taxon>
    </lineage>
</organism>
<evidence type="ECO:0000256" key="1">
    <source>
        <dbReference type="SAM" id="SignalP"/>
    </source>
</evidence>
<dbReference type="RefSeq" id="WP_155173915.1">
    <property type="nucleotide sequence ID" value="NZ_BAAAFL010000029.1"/>
</dbReference>
<keyword evidence="1" id="KW-0732">Signal</keyword>
<comment type="caution">
    <text evidence="2">The sequence shown here is derived from an EMBL/GenBank/DDBJ whole genome shotgun (WGS) entry which is preliminary data.</text>
</comment>
<gene>
    <name evidence="2" type="ORF">E1163_18260</name>
</gene>
<dbReference type="Proteomes" id="UP000798808">
    <property type="component" value="Unassembled WGS sequence"/>
</dbReference>
<feature type="chain" id="PRO_5047229033" evidence="1">
    <location>
        <begin position="25"/>
        <end position="187"/>
    </location>
</feature>
<dbReference type="PROSITE" id="PS51257">
    <property type="entry name" value="PROKAR_LIPOPROTEIN"/>
    <property type="match status" value="1"/>
</dbReference>
<reference evidence="2 3" key="1">
    <citation type="submission" date="2019-02" db="EMBL/GenBank/DDBJ databases">
        <authorList>
            <person name="Goldberg S.R."/>
            <person name="Haltli B.A."/>
            <person name="Correa H."/>
            <person name="Russell K.G."/>
        </authorList>
    </citation>
    <scope>NUCLEOTIDE SEQUENCE [LARGE SCALE GENOMIC DNA]</scope>
    <source>
        <strain evidence="2 3">JCM 16186</strain>
    </source>
</reference>
<proteinExistence type="predicted"/>
<keyword evidence="3" id="KW-1185">Reference proteome</keyword>
<evidence type="ECO:0000313" key="3">
    <source>
        <dbReference type="Proteomes" id="UP000798808"/>
    </source>
</evidence>